<gene>
    <name evidence="1" type="ORF">VV01_10925</name>
</gene>
<dbReference type="RefSeq" id="WP_050669908.1">
    <property type="nucleotide sequence ID" value="NZ_LAIR01000002.1"/>
</dbReference>
<accession>A0A0L6CIC5</accession>
<comment type="caution">
    <text evidence="1">The sequence shown here is derived from an EMBL/GenBank/DDBJ whole genome shotgun (WGS) entry which is preliminary data.</text>
</comment>
<proteinExistence type="predicted"/>
<protein>
    <submittedName>
        <fullName evidence="1">Uncharacterized protein</fullName>
    </submittedName>
</protein>
<dbReference type="EMBL" id="LAIR01000002">
    <property type="protein sequence ID" value="KNX37546.1"/>
    <property type="molecule type" value="Genomic_DNA"/>
</dbReference>
<name>A0A0L6CIC5_9MICO</name>
<evidence type="ECO:0000313" key="1">
    <source>
        <dbReference type="EMBL" id="KNX37546.1"/>
    </source>
</evidence>
<keyword evidence="2" id="KW-1185">Reference proteome</keyword>
<organism evidence="1 2">
    <name type="scientific">Luteipulveratus halotolerans</name>
    <dbReference type="NCBI Taxonomy" id="1631356"/>
    <lineage>
        <taxon>Bacteria</taxon>
        <taxon>Bacillati</taxon>
        <taxon>Actinomycetota</taxon>
        <taxon>Actinomycetes</taxon>
        <taxon>Micrococcales</taxon>
        <taxon>Dermacoccaceae</taxon>
        <taxon>Luteipulveratus</taxon>
    </lineage>
</organism>
<dbReference type="STRING" id="1631356.VV01_10925"/>
<evidence type="ECO:0000313" key="2">
    <source>
        <dbReference type="Proteomes" id="UP000037397"/>
    </source>
</evidence>
<reference evidence="2" key="1">
    <citation type="submission" date="2015-03" db="EMBL/GenBank/DDBJ databases">
        <title>Luteipulveratus halotolerans sp. nov., a novel actinobacterium (Dermacoccaceae) from Sarawak, Malaysia.</title>
        <authorList>
            <person name="Juboi H."/>
            <person name="Basik A."/>
            <person name="Shamsul S.S."/>
            <person name="Arnold P."/>
            <person name="Schmitt E.K."/>
            <person name="Sanglier J.-J."/>
            <person name="Yeo T."/>
        </authorList>
    </citation>
    <scope>NUCLEOTIDE SEQUENCE [LARGE SCALE GENOMIC DNA]</scope>
    <source>
        <strain evidence="2">C296001</strain>
    </source>
</reference>
<sequence>MTTLAVDHAVASPAGETAVPSPLALAQLTDEELVLMGAEHPVVVLPHYEQLSPAAQEVAVRTAHRSLLAHGVELGPDGRSLMMPQEISDLLDVRAGAEWVLVVRRVETVERDGEPVGVATELYAHAVAEFVLLEQVSGDGVHEFVALDRRSLPTVLAERLRADGTRDGAGAPIRLDLEAIAHGHGDVDLTQIGPLVLQVDATVWRRGPQNAPVLLGLMLGSQGSWATRAEFGAQGPVELQPIAADAAADLVVELFDQVTAARTR</sequence>
<dbReference type="AlphaFoldDB" id="A0A0L6CIC5"/>
<dbReference type="OrthoDB" id="5144211at2"/>
<dbReference type="Proteomes" id="UP000037397">
    <property type="component" value="Unassembled WGS sequence"/>
</dbReference>